<evidence type="ECO:0000313" key="6">
    <source>
        <dbReference type="EMBL" id="TJY43361.1"/>
    </source>
</evidence>
<dbReference type="OrthoDB" id="9804072at2"/>
<gene>
    <name evidence="6" type="ORF">E5161_05590</name>
</gene>
<dbReference type="InterPro" id="IPR001608">
    <property type="entry name" value="Ala_racemase_N"/>
</dbReference>
<dbReference type="PANTHER" id="PTHR10146">
    <property type="entry name" value="PROLINE SYNTHETASE CO-TRANSCRIBED BACTERIAL HOMOLOG PROTEIN"/>
    <property type="match status" value="1"/>
</dbReference>
<evidence type="ECO:0000256" key="4">
    <source>
        <dbReference type="SAM" id="MobiDB-lite"/>
    </source>
</evidence>
<accession>A0A4U0FEV9</accession>
<feature type="domain" description="Alanine racemase N-terminal" evidence="5">
    <location>
        <begin position="62"/>
        <end position="262"/>
    </location>
</feature>
<feature type="modified residue" description="N6-(pyridoxal phosphate)lysine" evidence="2">
    <location>
        <position position="71"/>
    </location>
</feature>
<dbReference type="Proteomes" id="UP000309673">
    <property type="component" value="Unassembled WGS sequence"/>
</dbReference>
<dbReference type="InterPro" id="IPR029066">
    <property type="entry name" value="PLP-binding_barrel"/>
</dbReference>
<comment type="similarity">
    <text evidence="2 3">Belongs to the pyridoxal phosphate-binding protein YggS/PROSC family.</text>
</comment>
<proteinExistence type="inferred from homology"/>
<dbReference type="CDD" id="cd00635">
    <property type="entry name" value="PLPDE_III_YBL036c_like"/>
    <property type="match status" value="1"/>
</dbReference>
<name>A0A4U0FEV9_9BACL</name>
<dbReference type="HAMAP" id="MF_02087">
    <property type="entry name" value="PLP_homeostasis"/>
    <property type="match status" value="1"/>
</dbReference>
<evidence type="ECO:0000256" key="2">
    <source>
        <dbReference type="HAMAP-Rule" id="MF_02087"/>
    </source>
</evidence>
<comment type="function">
    <text evidence="2">Pyridoxal 5'-phosphate (PLP)-binding protein, which is involved in PLP homeostasis.</text>
</comment>
<dbReference type="EMBL" id="SUPK01000002">
    <property type="protein sequence ID" value="TJY43361.1"/>
    <property type="molecule type" value="Genomic_DNA"/>
</dbReference>
<comment type="caution">
    <text evidence="6">The sequence shown here is derived from an EMBL/GenBank/DDBJ whole genome shotgun (WGS) entry which is preliminary data.</text>
</comment>
<evidence type="ECO:0000256" key="1">
    <source>
        <dbReference type="ARBA" id="ARBA00022898"/>
    </source>
</evidence>
<protein>
    <recommendedName>
        <fullName evidence="2">Pyridoxal phosphate homeostasis protein</fullName>
        <shortName evidence="2">PLP homeostasis protein</shortName>
    </recommendedName>
</protein>
<keyword evidence="7" id="KW-1185">Reference proteome</keyword>
<evidence type="ECO:0000256" key="3">
    <source>
        <dbReference type="RuleBase" id="RU004514"/>
    </source>
</evidence>
<sequence>MVHRLSNGSVFLPSHGERSDRPDDELAGQEIEVSVSVTQQSRLRDVEARLAAACARSGRRREDVQIIAVTKYVSAATAAAAVQAGVRHIGENRWPDAKAKWDTLKGQAIFHYIGSLQTNKVKDVVGRFDYIHSLDRLSLAEAIHKKADSLGMDVPCFIQVNVSGEESKHGLEPDRVREFLGQLTSLPRIRPIGLMTMAPYEAEPEHTRSVFRALRELRDQLNRESAAVSPLTELSMGMSNDFEVAVEEGATWVRLGTVLVGKEEIGAIDAVPSADGDG</sequence>
<evidence type="ECO:0000259" key="5">
    <source>
        <dbReference type="Pfam" id="PF01168"/>
    </source>
</evidence>
<dbReference type="InterPro" id="IPR011078">
    <property type="entry name" value="PyrdxlP_homeostasis"/>
</dbReference>
<dbReference type="PANTHER" id="PTHR10146:SF14">
    <property type="entry name" value="PYRIDOXAL PHOSPHATE HOMEOSTASIS PROTEIN"/>
    <property type="match status" value="1"/>
</dbReference>
<dbReference type="AlphaFoldDB" id="A0A4U0FEV9"/>
<keyword evidence="1 2" id="KW-0663">Pyridoxal phosphate</keyword>
<dbReference type="Pfam" id="PF01168">
    <property type="entry name" value="Ala_racemase_N"/>
    <property type="match status" value="1"/>
</dbReference>
<dbReference type="NCBIfam" id="TIGR00044">
    <property type="entry name" value="YggS family pyridoxal phosphate-dependent enzyme"/>
    <property type="match status" value="1"/>
</dbReference>
<evidence type="ECO:0000313" key="7">
    <source>
        <dbReference type="Proteomes" id="UP000309673"/>
    </source>
</evidence>
<feature type="region of interest" description="Disordered" evidence="4">
    <location>
        <begin position="1"/>
        <end position="25"/>
    </location>
</feature>
<dbReference type="SUPFAM" id="SSF51419">
    <property type="entry name" value="PLP-binding barrel"/>
    <property type="match status" value="1"/>
</dbReference>
<dbReference type="FunFam" id="3.20.20.10:FF:000018">
    <property type="entry name" value="Pyridoxal phosphate homeostasis protein"/>
    <property type="match status" value="1"/>
</dbReference>
<dbReference type="GO" id="GO:0030170">
    <property type="term" value="F:pyridoxal phosphate binding"/>
    <property type="evidence" value="ECO:0007669"/>
    <property type="project" value="UniProtKB-UniRule"/>
</dbReference>
<dbReference type="Gene3D" id="3.20.20.10">
    <property type="entry name" value="Alanine racemase"/>
    <property type="match status" value="1"/>
</dbReference>
<organism evidence="6 7">
    <name type="scientific">Cohnella pontilimi</name>
    <dbReference type="NCBI Taxonomy" id="2564100"/>
    <lineage>
        <taxon>Bacteria</taxon>
        <taxon>Bacillati</taxon>
        <taxon>Bacillota</taxon>
        <taxon>Bacilli</taxon>
        <taxon>Bacillales</taxon>
        <taxon>Paenibacillaceae</taxon>
        <taxon>Cohnella</taxon>
    </lineage>
</organism>
<reference evidence="6 7" key="1">
    <citation type="submission" date="2019-04" db="EMBL/GenBank/DDBJ databases">
        <title>Cohnella sp. nov., isolated from soil.</title>
        <authorList>
            <person name="Kim W."/>
        </authorList>
    </citation>
    <scope>NUCLEOTIDE SEQUENCE [LARGE SCALE GENOMIC DNA]</scope>
    <source>
        <strain evidence="6 7">CAU 1483</strain>
    </source>
</reference>